<evidence type="ECO:0000313" key="8">
    <source>
        <dbReference type="Proteomes" id="UP000244978"/>
    </source>
</evidence>
<proteinExistence type="predicted"/>
<evidence type="ECO:0000313" key="7">
    <source>
        <dbReference type="EMBL" id="PWB97015.1"/>
    </source>
</evidence>
<reference evidence="8" key="1">
    <citation type="submission" date="2018-04" db="EMBL/GenBank/DDBJ databases">
        <authorList>
            <person name="Liu S."/>
            <person name="Wang Z."/>
            <person name="Li J."/>
        </authorList>
    </citation>
    <scope>NUCLEOTIDE SEQUENCE [LARGE SCALE GENOMIC DNA]</scope>
    <source>
        <strain evidence="8">S1194</strain>
    </source>
</reference>
<dbReference type="InterPro" id="IPR029063">
    <property type="entry name" value="SAM-dependent_MTases_sf"/>
</dbReference>
<dbReference type="GO" id="GO:0032259">
    <property type="term" value="P:methylation"/>
    <property type="evidence" value="ECO:0007669"/>
    <property type="project" value="UniProtKB-KW"/>
</dbReference>
<dbReference type="Proteomes" id="UP000244978">
    <property type="component" value="Unassembled WGS sequence"/>
</dbReference>
<dbReference type="Pfam" id="PF05175">
    <property type="entry name" value="MTS"/>
    <property type="match status" value="1"/>
</dbReference>
<dbReference type="PANTHER" id="PTHR18895:SF74">
    <property type="entry name" value="MTRF1L RELEASE FACTOR GLUTAMINE METHYLTRANSFERASE"/>
    <property type="match status" value="1"/>
</dbReference>
<dbReference type="EC" id="2.1.1.297" evidence="1"/>
<protein>
    <recommendedName>
        <fullName evidence="1">peptide chain release factor N(5)-glutamine methyltransferase</fullName>
        <ecNumber evidence="1">2.1.1.297</ecNumber>
    </recommendedName>
</protein>
<feature type="domain" description="Methyltransferase small" evidence="6">
    <location>
        <begin position="92"/>
        <end position="188"/>
    </location>
</feature>
<dbReference type="InterPro" id="IPR022446">
    <property type="entry name" value="MeTrfrase_put"/>
</dbReference>
<dbReference type="InterPro" id="IPR004556">
    <property type="entry name" value="HemK-like"/>
</dbReference>
<evidence type="ECO:0000256" key="2">
    <source>
        <dbReference type="ARBA" id="ARBA00022603"/>
    </source>
</evidence>
<dbReference type="NCBIfam" id="TIGR03704">
    <property type="entry name" value="PrmC_rel_meth"/>
    <property type="match status" value="1"/>
</dbReference>
<evidence type="ECO:0000256" key="3">
    <source>
        <dbReference type="ARBA" id="ARBA00022679"/>
    </source>
</evidence>
<organism evidence="7 8">
    <name type="scientific">Homoserinimonas hongtaonis</name>
    <dbReference type="NCBI Taxonomy" id="2079791"/>
    <lineage>
        <taxon>Bacteria</taxon>
        <taxon>Bacillati</taxon>
        <taxon>Actinomycetota</taxon>
        <taxon>Actinomycetes</taxon>
        <taxon>Micrococcales</taxon>
        <taxon>Microbacteriaceae</taxon>
        <taxon>Homoserinimonas</taxon>
    </lineage>
</organism>
<dbReference type="InterPro" id="IPR007848">
    <property type="entry name" value="Small_mtfrase_dom"/>
</dbReference>
<gene>
    <name evidence="7" type="ORF">DF220_03555</name>
</gene>
<evidence type="ECO:0000256" key="5">
    <source>
        <dbReference type="ARBA" id="ARBA00048391"/>
    </source>
</evidence>
<comment type="caution">
    <text evidence="7">The sequence shown here is derived from an EMBL/GenBank/DDBJ whole genome shotgun (WGS) entry which is preliminary data.</text>
</comment>
<keyword evidence="3" id="KW-0808">Transferase</keyword>
<evidence type="ECO:0000256" key="1">
    <source>
        <dbReference type="ARBA" id="ARBA00012771"/>
    </source>
</evidence>
<name>A0A2U1SZF6_9MICO</name>
<dbReference type="SUPFAM" id="SSF53335">
    <property type="entry name" value="S-adenosyl-L-methionine-dependent methyltransferases"/>
    <property type="match status" value="1"/>
</dbReference>
<dbReference type="PANTHER" id="PTHR18895">
    <property type="entry name" value="HEMK METHYLTRANSFERASE"/>
    <property type="match status" value="1"/>
</dbReference>
<dbReference type="Gene3D" id="3.40.50.150">
    <property type="entry name" value="Vaccinia Virus protein VP39"/>
    <property type="match status" value="1"/>
</dbReference>
<keyword evidence="4" id="KW-0949">S-adenosyl-L-methionine</keyword>
<dbReference type="NCBIfam" id="TIGR00536">
    <property type="entry name" value="hemK_fam"/>
    <property type="match status" value="1"/>
</dbReference>
<evidence type="ECO:0000259" key="6">
    <source>
        <dbReference type="Pfam" id="PF05175"/>
    </source>
</evidence>
<comment type="catalytic activity">
    <reaction evidence="5">
        <text>L-glutaminyl-[peptide chain release factor] + S-adenosyl-L-methionine = N(5)-methyl-L-glutaminyl-[peptide chain release factor] + S-adenosyl-L-homocysteine + H(+)</text>
        <dbReference type="Rhea" id="RHEA:42896"/>
        <dbReference type="Rhea" id="RHEA-COMP:10271"/>
        <dbReference type="Rhea" id="RHEA-COMP:10272"/>
        <dbReference type="ChEBI" id="CHEBI:15378"/>
        <dbReference type="ChEBI" id="CHEBI:30011"/>
        <dbReference type="ChEBI" id="CHEBI:57856"/>
        <dbReference type="ChEBI" id="CHEBI:59789"/>
        <dbReference type="ChEBI" id="CHEBI:61891"/>
        <dbReference type="EC" id="2.1.1.297"/>
    </reaction>
</comment>
<dbReference type="InterPro" id="IPR050320">
    <property type="entry name" value="N5-glutamine_MTase"/>
</dbReference>
<evidence type="ECO:0000256" key="4">
    <source>
        <dbReference type="ARBA" id="ARBA00022691"/>
    </source>
</evidence>
<accession>A0A2U1SZF6</accession>
<dbReference type="EMBL" id="QEEX01000001">
    <property type="protein sequence ID" value="PWB97015.1"/>
    <property type="molecule type" value="Genomic_DNA"/>
</dbReference>
<sequence length="258" mass="27552">MMTDDDVVAALRAAGCVFAEDEAALLRESADSNADLERMLRLRVEGLPLERILGWAEFRGLRIAVAPAVFVPRRRTEWLAERAIALSGDGSIVLDLCCGSGAIAASIAAQVPGADVYASDIDPVAAAVARHNVGAANRVFEGDLFDALPDFLRGRVNVLVANAPYVPTDEVRYMPTEARVYEAIAALDGGVDGLDVQRRVVAGASEWLTETGWLLIETSERQAPLTAGAFDAAGFTCVIERDESCDATIVVGRHRRGV</sequence>
<keyword evidence="2" id="KW-0489">Methyltransferase</keyword>
<dbReference type="GO" id="GO:0102559">
    <property type="term" value="F:peptide chain release factor N(5)-glutamine methyltransferase activity"/>
    <property type="evidence" value="ECO:0007669"/>
    <property type="project" value="UniProtKB-EC"/>
</dbReference>
<dbReference type="AlphaFoldDB" id="A0A2U1SZF6"/>
<keyword evidence="8" id="KW-1185">Reference proteome</keyword>